<reference evidence="2 3" key="1">
    <citation type="journal article" date="2002" name="Proc. Natl. Acad. Sci. U.S.A.">
        <title>Genome sequence of the hyperthermophilic crenarchaeon Pyrobaculum aerophilum.</title>
        <authorList>
            <person name="Fitz-Gibbon S.T."/>
            <person name="Ladner H."/>
            <person name="Kim U.J."/>
            <person name="Stetter K.O."/>
            <person name="Simon M.I."/>
            <person name="Miller J.H."/>
        </authorList>
    </citation>
    <scope>NUCLEOTIDE SEQUENCE [LARGE SCALE GENOMIC DNA]</scope>
    <source>
        <strain evidence="3">ATCC 51768 / DSM 7523 / JCM 9630 / CIP 104966 / NBRC 100827 / IM2</strain>
    </source>
</reference>
<keyword evidence="1" id="KW-0812">Transmembrane</keyword>
<dbReference type="InParanoid" id="Q8ZZ20"/>
<feature type="transmembrane region" description="Helical" evidence="1">
    <location>
        <begin position="21"/>
        <end position="43"/>
    </location>
</feature>
<protein>
    <submittedName>
        <fullName evidence="2">Uncharacterized protein</fullName>
    </submittedName>
</protein>
<dbReference type="AlphaFoldDB" id="Q8ZZ20"/>
<gene>
    <name evidence="2" type="ordered locus">PAE0482</name>
</gene>
<keyword evidence="1" id="KW-0472">Membrane</keyword>
<sequence>MVIKAEGRRKGMRRYMIGVSKLDVPLLWITLSCFCYGVIEALWRKV</sequence>
<dbReference type="HOGENOM" id="CLU_3178713_0_0_2"/>
<keyword evidence="1" id="KW-1133">Transmembrane helix</keyword>
<dbReference type="EMBL" id="AE009441">
    <property type="protein sequence ID" value="AAL62821.1"/>
    <property type="molecule type" value="Genomic_DNA"/>
</dbReference>
<evidence type="ECO:0000313" key="2">
    <source>
        <dbReference type="EMBL" id="AAL62821.1"/>
    </source>
</evidence>
<accession>Q8ZZ20</accession>
<evidence type="ECO:0000256" key="1">
    <source>
        <dbReference type="SAM" id="Phobius"/>
    </source>
</evidence>
<keyword evidence="3" id="KW-1185">Reference proteome</keyword>
<dbReference type="KEGG" id="pai:PAE0482"/>
<proteinExistence type="predicted"/>
<dbReference type="Proteomes" id="UP000002439">
    <property type="component" value="Chromosome"/>
</dbReference>
<organism evidence="2 3">
    <name type="scientific">Pyrobaculum aerophilum (strain ATCC 51768 / DSM 7523 / JCM 9630 / CIP 104966 / NBRC 100827 / IM2)</name>
    <dbReference type="NCBI Taxonomy" id="178306"/>
    <lineage>
        <taxon>Archaea</taxon>
        <taxon>Thermoproteota</taxon>
        <taxon>Thermoprotei</taxon>
        <taxon>Thermoproteales</taxon>
        <taxon>Thermoproteaceae</taxon>
        <taxon>Pyrobaculum</taxon>
    </lineage>
</organism>
<name>Q8ZZ20_PYRAE</name>
<dbReference type="EnsemblBacteria" id="AAL62821">
    <property type="protein sequence ID" value="AAL62821"/>
    <property type="gene ID" value="PAE0482"/>
</dbReference>
<evidence type="ECO:0000313" key="3">
    <source>
        <dbReference type="Proteomes" id="UP000002439"/>
    </source>
</evidence>